<dbReference type="EMBL" id="GIFC01006870">
    <property type="protein sequence ID" value="MXU88953.1"/>
    <property type="molecule type" value="Transcribed_RNA"/>
</dbReference>
<proteinExistence type="predicted"/>
<organism evidence="1">
    <name type="scientific">Ixodes ricinus</name>
    <name type="common">Common tick</name>
    <name type="synonym">Acarus ricinus</name>
    <dbReference type="NCBI Taxonomy" id="34613"/>
    <lineage>
        <taxon>Eukaryota</taxon>
        <taxon>Metazoa</taxon>
        <taxon>Ecdysozoa</taxon>
        <taxon>Arthropoda</taxon>
        <taxon>Chelicerata</taxon>
        <taxon>Arachnida</taxon>
        <taxon>Acari</taxon>
        <taxon>Parasitiformes</taxon>
        <taxon>Ixodida</taxon>
        <taxon>Ixodoidea</taxon>
        <taxon>Ixodidae</taxon>
        <taxon>Ixodinae</taxon>
        <taxon>Ixodes</taxon>
    </lineage>
</organism>
<evidence type="ECO:0000313" key="1">
    <source>
        <dbReference type="EMBL" id="MXU88953.1"/>
    </source>
</evidence>
<accession>A0A6B0UIK9</accession>
<dbReference type="AlphaFoldDB" id="A0A6B0UIK9"/>
<protein>
    <submittedName>
        <fullName evidence="1">Putative tick transposon</fullName>
    </submittedName>
</protein>
<name>A0A6B0UIK9_IXORI</name>
<reference evidence="1" key="1">
    <citation type="submission" date="2019-12" db="EMBL/GenBank/DDBJ databases">
        <title>An insight into the sialome of adult female Ixodes ricinus ticks feeding for 6 days.</title>
        <authorList>
            <person name="Perner J."/>
            <person name="Ribeiro J.M.C."/>
        </authorList>
    </citation>
    <scope>NUCLEOTIDE SEQUENCE</scope>
    <source>
        <strain evidence="1">Semi-engorged</strain>
        <tissue evidence="1">Salivary glands</tissue>
    </source>
</reference>
<sequence length="105" mass="12393">MSFVVGGIRVARVARVLVILFPFLEAFRRSFREEFLAPGYESRVQREIECRTQNREEGLVEYIWVMQELVNRAVQAALESERVTRIVRQSPVLQHVSSWVQLRHH</sequence>